<reference evidence="1 2" key="1">
    <citation type="journal article" date="2021" name="BMC Genomics">
        <title>Datura genome reveals duplications of psychoactive alkaloid biosynthetic genes and high mutation rate following tissue culture.</title>
        <authorList>
            <person name="Rajewski A."/>
            <person name="Carter-House D."/>
            <person name="Stajich J."/>
            <person name="Litt A."/>
        </authorList>
    </citation>
    <scope>NUCLEOTIDE SEQUENCE [LARGE SCALE GENOMIC DNA]</scope>
    <source>
        <strain evidence="1">AR-01</strain>
    </source>
</reference>
<feature type="non-terminal residue" evidence="1">
    <location>
        <position position="117"/>
    </location>
</feature>
<protein>
    <submittedName>
        <fullName evidence="1">Uncharacterized protein</fullName>
    </submittedName>
</protein>
<gene>
    <name evidence="1" type="ORF">HAX54_016568</name>
</gene>
<feature type="non-terminal residue" evidence="1">
    <location>
        <position position="1"/>
    </location>
</feature>
<evidence type="ECO:0000313" key="1">
    <source>
        <dbReference type="EMBL" id="MCE5167682.1"/>
    </source>
</evidence>
<dbReference type="EMBL" id="JACEIK010207155">
    <property type="protein sequence ID" value="MCE5167682.1"/>
    <property type="molecule type" value="Genomic_DNA"/>
</dbReference>
<dbReference type="Proteomes" id="UP000823775">
    <property type="component" value="Unassembled WGS sequence"/>
</dbReference>
<keyword evidence="2" id="KW-1185">Reference proteome</keyword>
<sequence>IADLSDPSVGRYFQRWGVLVFTAMVRNRGRSGDGATEGDEAAAGSWWGLRKYGCATGGWWWVRVFRWLVELALESRGGGVVAGGFGGWWCEKREDWRGRGKGMQVVAFLAMVGVVHR</sequence>
<organism evidence="1 2">
    <name type="scientific">Datura stramonium</name>
    <name type="common">Jimsonweed</name>
    <name type="synonym">Common thornapple</name>
    <dbReference type="NCBI Taxonomy" id="4076"/>
    <lineage>
        <taxon>Eukaryota</taxon>
        <taxon>Viridiplantae</taxon>
        <taxon>Streptophyta</taxon>
        <taxon>Embryophyta</taxon>
        <taxon>Tracheophyta</taxon>
        <taxon>Spermatophyta</taxon>
        <taxon>Magnoliopsida</taxon>
        <taxon>eudicotyledons</taxon>
        <taxon>Gunneridae</taxon>
        <taxon>Pentapetalae</taxon>
        <taxon>asterids</taxon>
        <taxon>lamiids</taxon>
        <taxon>Solanales</taxon>
        <taxon>Solanaceae</taxon>
        <taxon>Solanoideae</taxon>
        <taxon>Datureae</taxon>
        <taxon>Datura</taxon>
    </lineage>
</organism>
<evidence type="ECO:0000313" key="2">
    <source>
        <dbReference type="Proteomes" id="UP000823775"/>
    </source>
</evidence>
<accession>A0ABS8Y9V2</accession>
<name>A0ABS8Y9V2_DATST</name>
<proteinExistence type="predicted"/>
<comment type="caution">
    <text evidence="1">The sequence shown here is derived from an EMBL/GenBank/DDBJ whole genome shotgun (WGS) entry which is preliminary data.</text>
</comment>